<reference evidence="2 3" key="1">
    <citation type="submission" date="2014-09" db="EMBL/GenBank/DDBJ databases">
        <authorList>
            <person name="Magalhaes I.L.F."/>
            <person name="Oliveira U."/>
            <person name="Santos F.R."/>
            <person name="Vidigal T.H.D.A."/>
            <person name="Brescovit A.D."/>
            <person name="Santos A.J."/>
        </authorList>
    </citation>
    <scope>NUCLEOTIDE SEQUENCE [LARGE SCALE GENOMIC DNA]</scope>
</reference>
<dbReference type="PANTHER" id="PTHR47938:SF35">
    <property type="entry name" value="PENTATRICOPEPTIDE REPEAT-CONTAINING PROTEIN 4, MITOCHONDRIAL-RELATED"/>
    <property type="match status" value="1"/>
</dbReference>
<proteinExistence type="predicted"/>
<sequence>MINAIPNKRGSWSGDIQASSTRRAGADESGDEGRRTIHLSRPPKAYRFFDKTSLRDWTPHGHDANETRQNSYASTSKFGGLLSAFQDAIDAKDAERILELYPELTKLRAGGRKVPLRPRELRSAVKLLVLSMRRMDADLANFAIKTYDDFAVREVAVKKVKTVARTAQLMFDDMKSLWEWEVIPLDVHEQLRVRAASASANSFTPRQALLHLLESRATYGLTDQPEDWYVVLEFAARRRAPQVARAAVRLARLAGAQLDSSCRDRYLQALFTSPRQHRRALKASCGTQQSGFSLLPLTSQSTSSLSMFVKGATSAGLAAEPLVRQAATILHETLLRPTSESAPLFWCSVLDHASMAGKEAGEVEYMYSEAIKHQRLPGCDEDTYHTLLSARLFDLSTSSSATEEDVVSIFEHLEQLTGISAGVGAYTRGMSSLLGRFSAKQARYARQLWPPAPHRLHEAQLLYERYKAARLPIVPQLVQPLLDAYTCTFVPSMASAFALYDDLRKALASPVPSNIYDTLLKGCVTARDHVRALELLQQMRLDGVHLDIGMREKAATSLMNAATSFGQAFDSYRAVHGLWRSGYPSDPHPFTSQGWKSLLDVSQRLAWRWAGTTNEYERPFEKLTRSFRPAEPVPAELIARLFRDMKRDGHRPSSKAITMLLDYFAKAASLLGASTRPVRRVGSTRARLETISSAVMAVDHLLQTDGSIAPTMPMVTALMDAHSRIGQPTRVLEIWRRLVLIRAPLTTACLCVMLDTCGFWKHLPDARRAFKWARERSPEAVNKNAWDAWLECLCRNNRTEEAIEVAFESMPSGLRAHQKTTSNDIADPPTSRLDDNTLPTLASPDATTFEMLLRFTVRDRLVLVHQGVQASDRKWSDLCQRIQTEYPAVWDRLVLVHQGVQASDRKWSDLCQRIQTEYPAVWSEIDVDAIEV</sequence>
<dbReference type="AlphaFoldDB" id="A0A0P1BPA8"/>
<evidence type="ECO:0000313" key="2">
    <source>
        <dbReference type="EMBL" id="CEH18229.1"/>
    </source>
</evidence>
<dbReference type="Gene3D" id="1.25.40.10">
    <property type="entry name" value="Tetratricopeptide repeat domain"/>
    <property type="match status" value="2"/>
</dbReference>
<accession>A0A0P1BPA8</accession>
<evidence type="ECO:0000256" key="1">
    <source>
        <dbReference type="SAM" id="MobiDB-lite"/>
    </source>
</evidence>
<feature type="region of interest" description="Disordered" evidence="1">
    <location>
        <begin position="1"/>
        <end position="37"/>
    </location>
</feature>
<dbReference type="InterPro" id="IPR011990">
    <property type="entry name" value="TPR-like_helical_dom_sf"/>
</dbReference>
<organism evidence="2 3">
    <name type="scientific">Ceraceosorus bombacis</name>
    <dbReference type="NCBI Taxonomy" id="401625"/>
    <lineage>
        <taxon>Eukaryota</taxon>
        <taxon>Fungi</taxon>
        <taxon>Dikarya</taxon>
        <taxon>Basidiomycota</taxon>
        <taxon>Ustilaginomycotina</taxon>
        <taxon>Exobasidiomycetes</taxon>
        <taxon>Ceraceosorales</taxon>
        <taxon>Ceraceosoraceae</taxon>
        <taxon>Ceraceosorus</taxon>
    </lineage>
</organism>
<protein>
    <submittedName>
        <fullName evidence="2">Uncharacterized protein</fullName>
    </submittedName>
</protein>
<dbReference type="Pfam" id="PF01535">
    <property type="entry name" value="PPR"/>
    <property type="match status" value="1"/>
</dbReference>
<dbReference type="NCBIfam" id="TIGR00756">
    <property type="entry name" value="PPR"/>
    <property type="match status" value="1"/>
</dbReference>
<dbReference type="EMBL" id="CCYA01000270">
    <property type="protein sequence ID" value="CEH18229.1"/>
    <property type="molecule type" value="Genomic_DNA"/>
</dbReference>
<name>A0A0P1BPA8_9BASI</name>
<evidence type="ECO:0000313" key="3">
    <source>
        <dbReference type="Proteomes" id="UP000054845"/>
    </source>
</evidence>
<dbReference type="GO" id="GO:0003729">
    <property type="term" value="F:mRNA binding"/>
    <property type="evidence" value="ECO:0007669"/>
    <property type="project" value="TreeGrafter"/>
</dbReference>
<dbReference type="GO" id="GO:0005739">
    <property type="term" value="C:mitochondrion"/>
    <property type="evidence" value="ECO:0007669"/>
    <property type="project" value="TreeGrafter"/>
</dbReference>
<dbReference type="InterPro" id="IPR002885">
    <property type="entry name" value="PPR_rpt"/>
</dbReference>
<dbReference type="PANTHER" id="PTHR47938">
    <property type="entry name" value="RESPIRATORY COMPLEX I CHAPERONE (CIA84), PUTATIVE (AFU_ORTHOLOGUE AFUA_2G06020)-RELATED"/>
    <property type="match status" value="1"/>
</dbReference>
<dbReference type="STRING" id="401625.A0A0P1BPA8"/>
<dbReference type="Proteomes" id="UP000054845">
    <property type="component" value="Unassembled WGS sequence"/>
</dbReference>
<dbReference type="OrthoDB" id="185373at2759"/>
<dbReference type="GO" id="GO:0140053">
    <property type="term" value="P:mitochondrial gene expression"/>
    <property type="evidence" value="ECO:0007669"/>
    <property type="project" value="TreeGrafter"/>
</dbReference>
<feature type="region of interest" description="Disordered" evidence="1">
    <location>
        <begin position="817"/>
        <end position="839"/>
    </location>
</feature>
<keyword evidence="3" id="KW-1185">Reference proteome</keyword>